<dbReference type="GO" id="GO:0008643">
    <property type="term" value="P:carbohydrate transport"/>
    <property type="evidence" value="ECO:0007669"/>
    <property type="project" value="InterPro"/>
</dbReference>
<keyword evidence="2" id="KW-0762">Sugar transport</keyword>
<feature type="transmembrane region" description="Helical" evidence="1">
    <location>
        <begin position="174"/>
        <end position="194"/>
    </location>
</feature>
<dbReference type="RefSeq" id="WP_073109342.1">
    <property type="nucleotide sequence ID" value="NZ_FQZY01000025.1"/>
</dbReference>
<dbReference type="InterPro" id="IPR001927">
    <property type="entry name" value="Na/Gal_symport"/>
</dbReference>
<feature type="transmembrane region" description="Helical" evidence="1">
    <location>
        <begin position="39"/>
        <end position="60"/>
    </location>
</feature>
<dbReference type="PANTHER" id="PTHR11328">
    <property type="entry name" value="MAJOR FACILITATOR SUPERFAMILY DOMAIN-CONTAINING PROTEIN"/>
    <property type="match status" value="1"/>
</dbReference>
<dbReference type="InterPro" id="IPR036259">
    <property type="entry name" value="MFS_trans_sf"/>
</dbReference>
<dbReference type="GO" id="GO:0006814">
    <property type="term" value="P:sodium ion transport"/>
    <property type="evidence" value="ECO:0007669"/>
    <property type="project" value="InterPro"/>
</dbReference>
<feature type="transmembrane region" description="Helical" evidence="1">
    <location>
        <begin position="310"/>
        <end position="332"/>
    </location>
</feature>
<dbReference type="PANTHER" id="PTHR11328:SF24">
    <property type="entry name" value="MAJOR FACILITATOR SUPERFAMILY (MFS) PROFILE DOMAIN-CONTAINING PROTEIN"/>
    <property type="match status" value="1"/>
</dbReference>
<dbReference type="Gene3D" id="1.20.1250.20">
    <property type="entry name" value="MFS general substrate transporter like domains"/>
    <property type="match status" value="2"/>
</dbReference>
<name>A0A1M6NY37_9FIRM</name>
<keyword evidence="1" id="KW-0472">Membrane</keyword>
<dbReference type="STRING" id="1121950.SAMN02745243_01964"/>
<dbReference type="GO" id="GO:0015293">
    <property type="term" value="F:symporter activity"/>
    <property type="evidence" value="ECO:0007669"/>
    <property type="project" value="InterPro"/>
</dbReference>
<evidence type="ECO:0000313" key="3">
    <source>
        <dbReference type="Proteomes" id="UP000184301"/>
    </source>
</evidence>
<proteinExistence type="predicted"/>
<protein>
    <submittedName>
        <fullName evidence="2">MFS/sugar transport protein</fullName>
    </submittedName>
</protein>
<gene>
    <name evidence="2" type="ORF">SAMN02745243_01964</name>
</gene>
<feature type="transmembrane region" description="Helical" evidence="1">
    <location>
        <begin position="287"/>
        <end position="304"/>
    </location>
</feature>
<keyword evidence="3" id="KW-1185">Reference proteome</keyword>
<keyword evidence="1" id="KW-1133">Transmembrane helix</keyword>
<feature type="transmembrane region" description="Helical" evidence="1">
    <location>
        <begin position="255"/>
        <end position="275"/>
    </location>
</feature>
<dbReference type="EMBL" id="FQZY01000025">
    <property type="protein sequence ID" value="SHK00613.1"/>
    <property type="molecule type" value="Genomic_DNA"/>
</dbReference>
<feature type="transmembrane region" description="Helical" evidence="1">
    <location>
        <begin position="352"/>
        <end position="375"/>
    </location>
</feature>
<organism evidence="2 3">
    <name type="scientific">Hespellia stercorisuis DSM 15480</name>
    <dbReference type="NCBI Taxonomy" id="1121950"/>
    <lineage>
        <taxon>Bacteria</taxon>
        <taxon>Bacillati</taxon>
        <taxon>Bacillota</taxon>
        <taxon>Clostridia</taxon>
        <taxon>Lachnospirales</taxon>
        <taxon>Lachnospiraceae</taxon>
        <taxon>Hespellia</taxon>
    </lineage>
</organism>
<dbReference type="NCBIfam" id="TIGR00792">
    <property type="entry name" value="gph"/>
    <property type="match status" value="1"/>
</dbReference>
<feature type="transmembrane region" description="Helical" evidence="1">
    <location>
        <begin position="81"/>
        <end position="100"/>
    </location>
</feature>
<feature type="transmembrane region" description="Helical" evidence="1">
    <location>
        <begin position="395"/>
        <end position="417"/>
    </location>
</feature>
<dbReference type="InterPro" id="IPR039672">
    <property type="entry name" value="MFS_2"/>
</dbReference>
<dbReference type="SUPFAM" id="SSF103473">
    <property type="entry name" value="MFS general substrate transporter"/>
    <property type="match status" value="1"/>
</dbReference>
<dbReference type="GO" id="GO:0005886">
    <property type="term" value="C:plasma membrane"/>
    <property type="evidence" value="ECO:0007669"/>
    <property type="project" value="TreeGrafter"/>
</dbReference>
<keyword evidence="1" id="KW-0812">Transmembrane</keyword>
<evidence type="ECO:0000256" key="1">
    <source>
        <dbReference type="SAM" id="Phobius"/>
    </source>
</evidence>
<dbReference type="OrthoDB" id="9764596at2"/>
<accession>A0A1M6NY37</accession>
<dbReference type="AlphaFoldDB" id="A0A1M6NY37"/>
<dbReference type="CDD" id="cd17332">
    <property type="entry name" value="MFS_MelB_like"/>
    <property type="match status" value="1"/>
</dbReference>
<evidence type="ECO:0000313" key="2">
    <source>
        <dbReference type="EMBL" id="SHK00613.1"/>
    </source>
</evidence>
<keyword evidence="2" id="KW-0813">Transport</keyword>
<feature type="transmembrane region" description="Helical" evidence="1">
    <location>
        <begin position="112"/>
        <end position="136"/>
    </location>
</feature>
<sequence length="436" mass="48245">MHTPLSTKEKFSYGLGDFASNLTFSTMSSYVLFYFTDYAGLSIAIAGGLLTFSRLLDAFLNPFTGILFDKTHSRFGKLRPYILYSAPVIVLTFIACFFTDKIPISYRAPFAFVMYLIFAVSYSLGNGAYTSLLTAITDHEGERLACNVAKNMGMSLGGIIASSCTLLFAKWIGFSATATLFGIIAFLALFLCFKNTRERVTGETSSLPLGSALKIMWNCKPFVLICTLQFFQFIASITRSQNTVYYAKYILHNETLAAALLTAPTFVFFFVSPFLPKLVQRFGKRNVASASLVFSSLCVLAIWISGKSAVLVFIFNLLAGIGAVMASCIYFVQCIDTIDHAEWMSGYRLQGFMTSVMMGVAKLGMVFGTFLTPLILNLGGYTESGQQSASALLSIRVAFIVIPIVFMMITVFVGMFYKLDKQYPKILDELIERRTK</sequence>
<reference evidence="2 3" key="1">
    <citation type="submission" date="2016-11" db="EMBL/GenBank/DDBJ databases">
        <authorList>
            <person name="Jaros S."/>
            <person name="Januszkiewicz K."/>
            <person name="Wedrychowicz H."/>
        </authorList>
    </citation>
    <scope>NUCLEOTIDE SEQUENCE [LARGE SCALE GENOMIC DNA]</scope>
    <source>
        <strain evidence="2 3">DSM 15480</strain>
    </source>
</reference>
<feature type="transmembrane region" description="Helical" evidence="1">
    <location>
        <begin position="215"/>
        <end position="235"/>
    </location>
</feature>
<dbReference type="Pfam" id="PF13347">
    <property type="entry name" value="MFS_2"/>
    <property type="match status" value="1"/>
</dbReference>
<dbReference type="Proteomes" id="UP000184301">
    <property type="component" value="Unassembled WGS sequence"/>
</dbReference>